<proteinExistence type="predicted"/>
<sequence>MFRLLLRWALTLLALGLGLLAVLVLLLRLAVDQVDSVRPELVSFLSSSFNADVEVDELSGLWRGNQLSLALEGLRFTGRRNDDPLLEVGQADLRMDTWQSFKAWLPVSDDARLHDVTLHLYQREDGSWHWPEPATLPSWLQPDRRFDLDRLDAALETLLRQRVDAEEVRLVLHGRESQVVLEAPQLLIDGDRRHTRISGWINVEGKEGAALQASLELMPGRQGLADFNAAMKATMDVSSLVGLTNLLPFDHGMRLDAAEGETTLWGRWHAGKLDDVRWQVDIPRMSLRQAGSEVGFTTNGLQSRGQWQRVESGWEAWLNTGVENDDGEPVANDGRGASGPALPRHWQASGNGGRWQVKADAFDIASLLRWRDRLALPEELDRWLTGLSPRGEVTGARVEHDGEEWRLQAALSQVAVDPWQSVPGGGPIDGWLEMRRNGGNVEFVGGEGMNLAFPQIFRTPLALQVAAGNVAWQRDDDRVLVQGDDLKARWRDAPVNGSFQLALGGSRPGDLLLALDFAEVDALNTPVVEWLPVQVMDEGLQEWLSLGAAGRVEQGRLRLQQPLKEDLDDEEIDLQLALDVTQGRLPFAAAWPMLENVEGHLSYADQRLHARVEHAESHGVTASEGRIELEDDTLSVTGALQGTTTQWLTYLADVPELGLDAEDWSSQGDLNGEIDLTLPIDDPDALDLEVLADIDIPELRYRPVELLAEAVDGELVYHHQAGSGDLVGSLEGRVFDGPIQASIDTADENTRIEGRARIHSILDRVGGGSMSTLASGEFPYMATVTLDDAGPRVQLESDLEGTTIDLPAPFGKQASDRVPLRFLADLQNHEWSAELEQRLRIRWRQASEGAQGQAWLERWPASPDWHNAEGWEMFWATPQLDVDAWTEALSTMDVQAPEGEGTSLDALRRIVLQTDCLSYDSRCLGSVEVEGSPSQSPDAWQATLSGSLANGDLHYRPWASDAVDIALSRLDLGALLPSAEESGDAFLGEVATAPTPTPFPKWIGDLPDGRLRVADIEHQGRRFGPLMARWRASPDDLRIEPLGLTLGKVSARGELIWEASGDDSSLTRSRLSLDGGDLGTALERLAQPVTIRNERTAVKSQLAWPGAPWQFGLERSRGNLDIELTDGHFLNIDAPSAKLIGLLNVDNLLRRLRLDFSDVAEQGTSFDSVKGAATLYGGKLETQGPVVIDGPATDFRLDGTVDLVRRELDQRLGVSVPVSQNLPLAAVAVGSPVLGGALFVAHQLFGGAIDRATQIHYRVRGPLTAPQISLERAE</sequence>
<dbReference type="AlphaFoldDB" id="A0A1H2R277"/>
<evidence type="ECO:0000256" key="1">
    <source>
        <dbReference type="SAM" id="MobiDB-lite"/>
    </source>
</evidence>
<dbReference type="STRING" id="574349.SAMN05443545_101196"/>
<feature type="region of interest" description="Disordered" evidence="1">
    <location>
        <begin position="323"/>
        <end position="343"/>
    </location>
</feature>
<feature type="domain" description="YhdP central" evidence="2">
    <location>
        <begin position="2"/>
        <end position="1268"/>
    </location>
</feature>
<dbReference type="PANTHER" id="PTHR38690:SF1">
    <property type="entry name" value="PROTEASE"/>
    <property type="match status" value="1"/>
</dbReference>
<organism evidence="3 4">
    <name type="scientific">Aidingimonas halophila</name>
    <dbReference type="NCBI Taxonomy" id="574349"/>
    <lineage>
        <taxon>Bacteria</taxon>
        <taxon>Pseudomonadati</taxon>
        <taxon>Pseudomonadota</taxon>
        <taxon>Gammaproteobacteria</taxon>
        <taxon>Oceanospirillales</taxon>
        <taxon>Halomonadaceae</taxon>
        <taxon>Aidingimonas</taxon>
    </lineage>
</organism>
<dbReference type="PANTHER" id="PTHR38690">
    <property type="entry name" value="PROTEASE-RELATED"/>
    <property type="match status" value="1"/>
</dbReference>
<gene>
    <name evidence="3" type="ORF">SAMN05443545_101196</name>
</gene>
<evidence type="ECO:0000259" key="2">
    <source>
        <dbReference type="Pfam" id="PF13116"/>
    </source>
</evidence>
<evidence type="ECO:0000313" key="3">
    <source>
        <dbReference type="EMBL" id="SDW12779.1"/>
    </source>
</evidence>
<keyword evidence="4" id="KW-1185">Reference proteome</keyword>
<dbReference type="InterPro" id="IPR025263">
    <property type="entry name" value="YhdP_central"/>
</dbReference>
<name>A0A1H2R277_9GAMM</name>
<evidence type="ECO:0000313" key="4">
    <source>
        <dbReference type="Proteomes" id="UP000198500"/>
    </source>
</evidence>
<dbReference type="Pfam" id="PF13116">
    <property type="entry name" value="YhdP"/>
    <property type="match status" value="1"/>
</dbReference>
<protein>
    <submittedName>
        <fullName evidence="3">TIGR02099 family protein</fullName>
    </submittedName>
</protein>
<reference evidence="3 4" key="1">
    <citation type="submission" date="2016-10" db="EMBL/GenBank/DDBJ databases">
        <authorList>
            <person name="de Groot N.N."/>
        </authorList>
    </citation>
    <scope>NUCLEOTIDE SEQUENCE [LARGE SCALE GENOMIC DNA]</scope>
    <source>
        <strain evidence="3 4">DSM 19219</strain>
    </source>
</reference>
<dbReference type="Proteomes" id="UP000198500">
    <property type="component" value="Unassembled WGS sequence"/>
</dbReference>
<dbReference type="InterPro" id="IPR011836">
    <property type="entry name" value="YhdP"/>
</dbReference>
<dbReference type="EMBL" id="FNNI01000001">
    <property type="protein sequence ID" value="SDW12779.1"/>
    <property type="molecule type" value="Genomic_DNA"/>
</dbReference>
<accession>A0A1H2R277</accession>